<protein>
    <submittedName>
        <fullName evidence="3">UDP-2,3-diacylglucosamine diphosphatase LpxI</fullName>
        <ecNumber evidence="3">3.6.1.54</ecNumber>
    </submittedName>
</protein>
<feature type="domain" description="LpxI C-terminal" evidence="1">
    <location>
        <begin position="146"/>
        <end position="273"/>
    </location>
</feature>
<evidence type="ECO:0000313" key="4">
    <source>
        <dbReference type="Proteomes" id="UP000676194"/>
    </source>
</evidence>
<gene>
    <name evidence="3" type="primary">lpxI</name>
    <name evidence="3" type="ORF">KIH39_04090</name>
</gene>
<dbReference type="EMBL" id="CP074694">
    <property type="protein sequence ID" value="QVL33105.1"/>
    <property type="molecule type" value="Genomic_DNA"/>
</dbReference>
<accession>A0A8E6B6P6</accession>
<dbReference type="Proteomes" id="UP000676194">
    <property type="component" value="Chromosome"/>
</dbReference>
<dbReference type="PANTHER" id="PTHR39962">
    <property type="entry name" value="BLL4848 PROTEIN"/>
    <property type="match status" value="1"/>
</dbReference>
<sequence>MNAEPIGLIAGRGRFPILFAQKAHAIQRPVICLGISGLARKEDFLPYVQDFIWVRLGALNKPIRSFRKAGVKRYTMAGKIDKTILYSPFWFIRLMPDLRMIRWWFFGRKRDNRDDSILSGIIGEYEKEGLHCESALDTCPELLVKPGIHTKRKPTASEEADIRFGWEIAKEMGRLDIGQSVMVHDAAVIAVEAIEGTDEAILRAGTLSKRGFTVVKVAKPQQDMRFDVPTVGEKTIETIHKAGGRVLAIEAGKTIILDVEATTALADRYGIVIQAL</sequence>
<proteinExistence type="predicted"/>
<dbReference type="GO" id="GO:0016787">
    <property type="term" value="F:hydrolase activity"/>
    <property type="evidence" value="ECO:0007669"/>
    <property type="project" value="UniProtKB-KW"/>
</dbReference>
<dbReference type="Gene3D" id="3.40.140.80">
    <property type="match status" value="1"/>
</dbReference>
<keyword evidence="4" id="KW-1185">Reference proteome</keyword>
<reference evidence="3" key="1">
    <citation type="submission" date="2021-05" db="EMBL/GenBank/DDBJ databases">
        <title>Complete genome sequence of the cellulolytic planctomycete Telmatocola sphagniphila SP2T and characterization of the first cellulase from planctomycetes.</title>
        <authorList>
            <person name="Rakitin A.L."/>
            <person name="Beletsky A.V."/>
            <person name="Naumoff D.G."/>
            <person name="Kulichevskaya I.S."/>
            <person name="Mardanov A.V."/>
            <person name="Ravin N.V."/>
            <person name="Dedysh S.N."/>
        </authorList>
    </citation>
    <scope>NUCLEOTIDE SEQUENCE</scope>
    <source>
        <strain evidence="3">SP2T</strain>
    </source>
</reference>
<name>A0A8E6B6P6_9BACT</name>
<dbReference type="KEGG" id="tsph:KIH39_04090"/>
<organism evidence="3 4">
    <name type="scientific">Telmatocola sphagniphila</name>
    <dbReference type="NCBI Taxonomy" id="1123043"/>
    <lineage>
        <taxon>Bacteria</taxon>
        <taxon>Pseudomonadati</taxon>
        <taxon>Planctomycetota</taxon>
        <taxon>Planctomycetia</taxon>
        <taxon>Gemmatales</taxon>
        <taxon>Gemmataceae</taxon>
    </lineage>
</organism>
<dbReference type="InterPro" id="IPR053174">
    <property type="entry name" value="LpxI"/>
</dbReference>
<dbReference type="Pfam" id="PF06230">
    <property type="entry name" value="LpxI_C"/>
    <property type="match status" value="1"/>
</dbReference>
<dbReference type="PANTHER" id="PTHR39962:SF1">
    <property type="entry name" value="LPXI FAMILY PROTEIN"/>
    <property type="match status" value="1"/>
</dbReference>
<keyword evidence="3" id="KW-0378">Hydrolase</keyword>
<dbReference type="InterPro" id="IPR010415">
    <property type="entry name" value="LpxI_C"/>
</dbReference>
<evidence type="ECO:0000313" key="3">
    <source>
        <dbReference type="EMBL" id="QVL33105.1"/>
    </source>
</evidence>
<evidence type="ECO:0000259" key="1">
    <source>
        <dbReference type="Pfam" id="PF06230"/>
    </source>
</evidence>
<dbReference type="Pfam" id="PF17930">
    <property type="entry name" value="LpxI_N"/>
    <property type="match status" value="1"/>
</dbReference>
<dbReference type="Gene3D" id="3.40.50.20">
    <property type="match status" value="1"/>
</dbReference>
<feature type="domain" description="LpxI N-terminal" evidence="2">
    <location>
        <begin position="6"/>
        <end position="142"/>
    </location>
</feature>
<evidence type="ECO:0000259" key="2">
    <source>
        <dbReference type="Pfam" id="PF17930"/>
    </source>
</evidence>
<dbReference type="InterPro" id="IPR043167">
    <property type="entry name" value="LpxI_C_sf"/>
</dbReference>
<dbReference type="InterPro" id="IPR041255">
    <property type="entry name" value="LpxI_N"/>
</dbReference>
<dbReference type="RefSeq" id="WP_213497995.1">
    <property type="nucleotide sequence ID" value="NZ_CP074694.1"/>
</dbReference>
<dbReference type="AlphaFoldDB" id="A0A8E6B6P6"/>
<dbReference type="EC" id="3.6.1.54" evidence="3"/>